<keyword evidence="2 4" id="KW-0689">Ribosomal protein</keyword>
<dbReference type="GO" id="GO:0003735">
    <property type="term" value="F:structural constituent of ribosome"/>
    <property type="evidence" value="ECO:0007669"/>
    <property type="project" value="InterPro"/>
</dbReference>
<gene>
    <name evidence="5" type="ORF">FJAP1339_LOCUS1440</name>
</gene>
<dbReference type="InterPro" id="IPR052010">
    <property type="entry name" value="Ribosomal_LSU_bL36"/>
</dbReference>
<dbReference type="InterPro" id="IPR035977">
    <property type="entry name" value="Ribosomal_bL36_sp"/>
</dbReference>
<dbReference type="SUPFAM" id="SSF57840">
    <property type="entry name" value="Ribosomal protein L36"/>
    <property type="match status" value="1"/>
</dbReference>
<reference evidence="5" key="1">
    <citation type="submission" date="2021-01" db="EMBL/GenBank/DDBJ databases">
        <authorList>
            <person name="Corre E."/>
            <person name="Pelletier E."/>
            <person name="Niang G."/>
            <person name="Scheremetjew M."/>
            <person name="Finn R."/>
            <person name="Kale V."/>
            <person name="Holt S."/>
            <person name="Cochrane G."/>
            <person name="Meng A."/>
            <person name="Brown T."/>
            <person name="Cohen L."/>
        </authorList>
    </citation>
    <scope>NUCLEOTIDE SEQUENCE</scope>
    <source>
        <strain evidence="5">CCMP1661</strain>
    </source>
</reference>
<dbReference type="AlphaFoldDB" id="A0A7S2XVE1"/>
<dbReference type="PROSITE" id="PS00828">
    <property type="entry name" value="RIBOSOMAL_L36"/>
    <property type="match status" value="1"/>
</dbReference>
<evidence type="ECO:0000256" key="3">
    <source>
        <dbReference type="ARBA" id="ARBA00023274"/>
    </source>
</evidence>
<sequence length="158" mass="17339">MKVKSAVRKMCEGCYMVRRKGRLYVYCKKNKRHKQRQGFHTLCAGSTPGLLPSPPAPAGLLHIPALFPGFLAAAAVPRPLPALNALPLALPWAPTWGVPLLAPPSHHHRPWPPRPAWSFLRPNHPARAAIQRGVMAGMQLLKNVPLGSVWPLLSKALK</sequence>
<name>A0A7S2XVE1_9STRA</name>
<dbReference type="EMBL" id="HBHR01003166">
    <property type="protein sequence ID" value="CAD9858921.1"/>
    <property type="molecule type" value="Transcribed_RNA"/>
</dbReference>
<dbReference type="PANTHER" id="PTHR18804:SF16">
    <property type="entry name" value="RIBOSOMAL PROTEIN"/>
    <property type="match status" value="1"/>
</dbReference>
<evidence type="ECO:0000256" key="1">
    <source>
        <dbReference type="ARBA" id="ARBA00007645"/>
    </source>
</evidence>
<keyword evidence="3 4" id="KW-0687">Ribonucleoprotein</keyword>
<evidence type="ECO:0000313" key="5">
    <source>
        <dbReference type="EMBL" id="CAD9858921.1"/>
    </source>
</evidence>
<proteinExistence type="inferred from homology"/>
<evidence type="ECO:0000256" key="4">
    <source>
        <dbReference type="RuleBase" id="RU000570"/>
    </source>
</evidence>
<dbReference type="PANTHER" id="PTHR18804">
    <property type="entry name" value="RIBOSOMAL PROTEIN"/>
    <property type="match status" value="1"/>
</dbReference>
<dbReference type="HAMAP" id="MF_00251">
    <property type="entry name" value="Ribosomal_bL36"/>
    <property type="match status" value="1"/>
</dbReference>
<dbReference type="GO" id="GO:0006412">
    <property type="term" value="P:translation"/>
    <property type="evidence" value="ECO:0007669"/>
    <property type="project" value="InterPro"/>
</dbReference>
<evidence type="ECO:0000256" key="2">
    <source>
        <dbReference type="ARBA" id="ARBA00022980"/>
    </source>
</evidence>
<organism evidence="5">
    <name type="scientific">Fibrocapsa japonica</name>
    <dbReference type="NCBI Taxonomy" id="94617"/>
    <lineage>
        <taxon>Eukaryota</taxon>
        <taxon>Sar</taxon>
        <taxon>Stramenopiles</taxon>
        <taxon>Ochrophyta</taxon>
        <taxon>Raphidophyceae</taxon>
        <taxon>Chattonellales</taxon>
        <taxon>Chattonellaceae</taxon>
        <taxon>Fibrocapsa</taxon>
    </lineage>
</organism>
<dbReference type="Pfam" id="PF00444">
    <property type="entry name" value="Ribosomal_L36"/>
    <property type="match status" value="1"/>
</dbReference>
<dbReference type="GO" id="GO:0005840">
    <property type="term" value="C:ribosome"/>
    <property type="evidence" value="ECO:0007669"/>
    <property type="project" value="UniProtKB-KW"/>
</dbReference>
<comment type="similarity">
    <text evidence="1 4">Belongs to the bacterial ribosomal protein bL36 family.</text>
</comment>
<dbReference type="NCBIfam" id="TIGR01022">
    <property type="entry name" value="rpmJ_bact"/>
    <property type="match status" value="1"/>
</dbReference>
<protein>
    <recommendedName>
        <fullName evidence="4">Ribosomal protein</fullName>
    </recommendedName>
</protein>
<dbReference type="GO" id="GO:1990904">
    <property type="term" value="C:ribonucleoprotein complex"/>
    <property type="evidence" value="ECO:0007669"/>
    <property type="project" value="UniProtKB-KW"/>
</dbReference>
<accession>A0A7S2XVE1</accession>
<dbReference type="InterPro" id="IPR000473">
    <property type="entry name" value="Ribosomal_bL36"/>
</dbReference>